<dbReference type="EMBL" id="JANBPT010000186">
    <property type="protein sequence ID" value="KAJ1926147.1"/>
    <property type="molecule type" value="Genomic_DNA"/>
</dbReference>
<dbReference type="NCBIfam" id="TIGR01164">
    <property type="entry name" value="rplP_bact"/>
    <property type="match status" value="1"/>
</dbReference>
<evidence type="ECO:0000256" key="1">
    <source>
        <dbReference type="ARBA" id="ARBA00008848"/>
    </source>
</evidence>
<reference evidence="9" key="1">
    <citation type="submission" date="2022-07" db="EMBL/GenBank/DDBJ databases">
        <title>Phylogenomic reconstructions and comparative analyses of Kickxellomycotina fungi.</title>
        <authorList>
            <person name="Reynolds N.K."/>
            <person name="Stajich J.E."/>
            <person name="Barry K."/>
            <person name="Grigoriev I.V."/>
            <person name="Crous P."/>
            <person name="Smith M.E."/>
        </authorList>
    </citation>
    <scope>NUCLEOTIDE SEQUENCE</scope>
    <source>
        <strain evidence="9">RSA 861</strain>
    </source>
</reference>
<dbReference type="GO" id="GO:0006412">
    <property type="term" value="P:translation"/>
    <property type="evidence" value="ECO:0007669"/>
    <property type="project" value="InterPro"/>
</dbReference>
<sequence>MFNLLRHGFAPAARLVAPVRTTVATRFTPTSTAPRAAFSTLLRSCMTPRPSLFRPTVTPPSASSVRFNSTLQPRKVKYRKAHKGRVPVRIGGSQKGNTMVYGDYGLRVKHGVRMTGRQLSAILFDLKRRLKPFKGFKIWLRVFPDIPVTSKGNEVRMGKGKGDLSYWACRVPKDKIVLEIKGPGIRPEIAKELLRVAIFKMPVKTVIVYREEEEKVLKKKLEAAAAAAGESVPLFWTEFQAAQVAISEEITAVDAILPGTATRDRRTQLLPRNQALFSRVLDLEAQVTQALVHLPPYDERLYRSSLDQLKTALRRQKDALSPRSKFSFRSQPAASSTTPEPTTTLNIPDVKPPVPSASDLMARSPSDGKAMDDVHTLVIADLCRQHYRLPFSRGYAANTDTALPTSLRVNHCRDAVLDFTCSRGRLASVFLRNLQRCIVVLGPLAGSVYVDDCVECTVVVACRQLRVHTSRALTFVLHTTSDPIIEDCTGIRVAPYPTLDNTNVDHAGGDQIEVDAWRQANLIGTVNRYDQVDDFKWLRRQRSPNWSVLVPGDELAIVLSGYCRTRQAPVHQPNSGGVTTVALDWNPVEFLLDVRSDVGSERLGHN</sequence>
<dbReference type="AlphaFoldDB" id="A0A9W8A949"/>
<evidence type="ECO:0000256" key="2">
    <source>
        <dbReference type="ARBA" id="ARBA00008931"/>
    </source>
</evidence>
<protein>
    <submittedName>
        <fullName evidence="9">39S ribosomal protein L16, mitochondrial</fullName>
    </submittedName>
</protein>
<dbReference type="InterPro" id="IPR047873">
    <property type="entry name" value="Ribosomal_uL16"/>
</dbReference>
<dbReference type="PANTHER" id="PTHR15139:SF0">
    <property type="entry name" value="TUBULIN-SPECIFIC CHAPERONE C"/>
    <property type="match status" value="1"/>
</dbReference>
<comment type="caution">
    <text evidence="9">The sequence shown here is derived from an EMBL/GenBank/DDBJ whole genome shotgun (WGS) entry which is preliminary data.</text>
</comment>
<dbReference type="GO" id="GO:0005840">
    <property type="term" value="C:ribosome"/>
    <property type="evidence" value="ECO:0007669"/>
    <property type="project" value="UniProtKB-KW"/>
</dbReference>
<evidence type="ECO:0000313" key="10">
    <source>
        <dbReference type="Proteomes" id="UP001150569"/>
    </source>
</evidence>
<evidence type="ECO:0000256" key="4">
    <source>
        <dbReference type="ARBA" id="ARBA00023186"/>
    </source>
</evidence>
<dbReference type="Proteomes" id="UP001150569">
    <property type="component" value="Unassembled WGS sequence"/>
</dbReference>
<accession>A0A9W8A949</accession>
<dbReference type="OrthoDB" id="268521at2759"/>
<dbReference type="InterPro" id="IPR027684">
    <property type="entry name" value="TBCC"/>
</dbReference>
<dbReference type="Pfam" id="PF07986">
    <property type="entry name" value="TBCC"/>
    <property type="match status" value="1"/>
</dbReference>
<dbReference type="GO" id="GO:1990904">
    <property type="term" value="C:ribonucleoprotein complex"/>
    <property type="evidence" value="ECO:0007669"/>
    <property type="project" value="UniProtKB-KW"/>
</dbReference>
<feature type="compositionally biased region" description="Low complexity" evidence="7">
    <location>
        <begin position="332"/>
        <end position="344"/>
    </location>
</feature>
<dbReference type="GO" id="GO:0019843">
    <property type="term" value="F:rRNA binding"/>
    <property type="evidence" value="ECO:0007669"/>
    <property type="project" value="InterPro"/>
</dbReference>
<evidence type="ECO:0000256" key="5">
    <source>
        <dbReference type="ARBA" id="ARBA00023274"/>
    </source>
</evidence>
<proteinExistence type="inferred from homology"/>
<evidence type="ECO:0000256" key="3">
    <source>
        <dbReference type="ARBA" id="ARBA00022980"/>
    </source>
</evidence>
<dbReference type="GO" id="GO:0003735">
    <property type="term" value="F:structural constituent of ribosome"/>
    <property type="evidence" value="ECO:0007669"/>
    <property type="project" value="InterPro"/>
</dbReference>
<keyword evidence="3 9" id="KW-0689">Ribosomal protein</keyword>
<dbReference type="InterPro" id="IPR016180">
    <property type="entry name" value="Ribosomal_uL16_dom"/>
</dbReference>
<evidence type="ECO:0000256" key="6">
    <source>
        <dbReference type="ARBA" id="ARBA00026055"/>
    </source>
</evidence>
<dbReference type="Gene3D" id="2.160.20.70">
    <property type="match status" value="1"/>
</dbReference>
<keyword evidence="5" id="KW-0687">Ribonucleoprotein</keyword>
<dbReference type="CDD" id="cd01433">
    <property type="entry name" value="Ribosomal_L16_L10e"/>
    <property type="match status" value="1"/>
</dbReference>
<dbReference type="InterPro" id="IPR017901">
    <property type="entry name" value="C-CAP_CF_C-like"/>
</dbReference>
<dbReference type="InterPro" id="IPR006599">
    <property type="entry name" value="CARP_motif"/>
</dbReference>
<dbReference type="SMART" id="SM00673">
    <property type="entry name" value="CARP"/>
    <property type="match status" value="2"/>
</dbReference>
<dbReference type="InterPro" id="IPR016098">
    <property type="entry name" value="CAP/MinC_C"/>
</dbReference>
<evidence type="ECO:0000259" key="8">
    <source>
        <dbReference type="PROSITE" id="PS51329"/>
    </source>
</evidence>
<dbReference type="GO" id="GO:0005737">
    <property type="term" value="C:cytoplasm"/>
    <property type="evidence" value="ECO:0007669"/>
    <property type="project" value="TreeGrafter"/>
</dbReference>
<keyword evidence="4" id="KW-0143">Chaperone</keyword>
<dbReference type="Pfam" id="PF00252">
    <property type="entry name" value="Ribosomal_L16"/>
    <property type="match status" value="1"/>
</dbReference>
<dbReference type="PROSITE" id="PS00701">
    <property type="entry name" value="RIBOSOMAL_L16_2"/>
    <property type="match status" value="1"/>
</dbReference>
<comment type="similarity">
    <text evidence="2">Belongs to the universal ribosomal protein uL16 family.</text>
</comment>
<dbReference type="GO" id="GO:0007021">
    <property type="term" value="P:tubulin complex assembly"/>
    <property type="evidence" value="ECO:0007669"/>
    <property type="project" value="TreeGrafter"/>
</dbReference>
<dbReference type="Pfam" id="PF16752">
    <property type="entry name" value="TBCC_N"/>
    <property type="match status" value="1"/>
</dbReference>
<dbReference type="PANTHER" id="PTHR15139">
    <property type="entry name" value="TUBULIN FOLDING COFACTOR C"/>
    <property type="match status" value="1"/>
</dbReference>
<dbReference type="PROSITE" id="PS51329">
    <property type="entry name" value="C_CAP_COFACTOR_C"/>
    <property type="match status" value="1"/>
</dbReference>
<dbReference type="InterPro" id="IPR000114">
    <property type="entry name" value="Ribosomal_uL16_bact-type"/>
</dbReference>
<name>A0A9W8A949_9FUNG</name>
<comment type="similarity">
    <text evidence="1">Belongs to the TBCC family.</text>
</comment>
<dbReference type="SUPFAM" id="SSF54686">
    <property type="entry name" value="Ribosomal protein L16p/L10e"/>
    <property type="match status" value="1"/>
</dbReference>
<dbReference type="InterPro" id="IPR012945">
    <property type="entry name" value="Tubulin-bd_cofactor_C_dom"/>
</dbReference>
<dbReference type="InterPro" id="IPR020798">
    <property type="entry name" value="Ribosomal_uL16_CS"/>
</dbReference>
<feature type="region of interest" description="Disordered" evidence="7">
    <location>
        <begin position="314"/>
        <end position="368"/>
    </location>
</feature>
<comment type="subunit">
    <text evidence="6">Supercomplex made of cofactors A to E. Cofactors A and D function by capturing and stabilizing tubulin in a quasi-native conformation. Cofactor E binds to the cofactor D-tubulin complex; interaction with cofactor C then causes the release of tubulin polypeptides that are committed to the native state.</text>
</comment>
<dbReference type="InterPro" id="IPR031925">
    <property type="entry name" value="TBCC_N"/>
</dbReference>
<dbReference type="GO" id="GO:0007023">
    <property type="term" value="P:post-chaperonin tubulin folding pathway"/>
    <property type="evidence" value="ECO:0007669"/>
    <property type="project" value="InterPro"/>
</dbReference>
<dbReference type="InterPro" id="IPR036920">
    <property type="entry name" value="Ribosomal_uL16_sf"/>
</dbReference>
<dbReference type="Gene3D" id="3.90.1170.10">
    <property type="entry name" value="Ribosomal protein L10e/L16"/>
    <property type="match status" value="1"/>
</dbReference>
<evidence type="ECO:0000313" key="9">
    <source>
        <dbReference type="EMBL" id="KAJ1926147.1"/>
    </source>
</evidence>
<dbReference type="PRINTS" id="PR00060">
    <property type="entry name" value="RIBOSOMALL16"/>
</dbReference>
<gene>
    <name evidence="9" type="primary">mrpl16_2</name>
    <name evidence="9" type="ORF">IWQ60_004048</name>
</gene>
<organism evidence="9 10">
    <name type="scientific">Tieghemiomyces parasiticus</name>
    <dbReference type="NCBI Taxonomy" id="78921"/>
    <lineage>
        <taxon>Eukaryota</taxon>
        <taxon>Fungi</taxon>
        <taxon>Fungi incertae sedis</taxon>
        <taxon>Zoopagomycota</taxon>
        <taxon>Kickxellomycotina</taxon>
        <taxon>Dimargaritomycetes</taxon>
        <taxon>Dimargaritales</taxon>
        <taxon>Dimargaritaceae</taxon>
        <taxon>Tieghemiomyces</taxon>
    </lineage>
</organism>
<feature type="domain" description="C-CAP/cofactor C-like" evidence="8">
    <location>
        <begin position="365"/>
        <end position="537"/>
    </location>
</feature>
<evidence type="ECO:0000256" key="7">
    <source>
        <dbReference type="SAM" id="MobiDB-lite"/>
    </source>
</evidence>
<dbReference type="GO" id="GO:0015631">
    <property type="term" value="F:tubulin binding"/>
    <property type="evidence" value="ECO:0007669"/>
    <property type="project" value="InterPro"/>
</dbReference>
<keyword evidence="10" id="KW-1185">Reference proteome</keyword>